<dbReference type="GO" id="GO:0005829">
    <property type="term" value="C:cytosol"/>
    <property type="evidence" value="ECO:0007669"/>
    <property type="project" value="TreeGrafter"/>
</dbReference>
<dbReference type="PANTHER" id="PTHR11271">
    <property type="entry name" value="GUANINE DEAMINASE"/>
    <property type="match status" value="1"/>
</dbReference>
<evidence type="ECO:0000313" key="10">
    <source>
        <dbReference type="EMBL" id="ODQ48409.1"/>
    </source>
</evidence>
<dbReference type="Gene3D" id="3.20.20.140">
    <property type="entry name" value="Metal-dependent hydrolases"/>
    <property type="match status" value="1"/>
</dbReference>
<sequence>MPTKTNAAYFADKISPVCHSALQYTAYYGTFAHTPSLGSMEVLPHTVVGVDQDGNIDFMVSGVKDASPEALVELTQQHALSALASKDIVLVDASKDNNQFFFPGFIDTHIHAPQFPNNGIFGNTTLLEWLEIYTFPLESSFTDLELATEIYTKVISRTLGYGTTTASYYATIHTDATNLLADLALKLGQRSFVGKVCMDQNSPAHYIETEEESKASTLEVIDHIRSRNPSGDLINAVLTPRFAGSCTDSLLSWLGNLRKKGNYHCQTHLSENHKEIEWITNMFPQYDHYTDIYYQNNLLSSKTVLAHCIHLSDEEMHILRNTGSGISHCPTSNSSITSGEARIRWLLNNHINVSLGTDCSGGFTPSILEVARHALLVSRHLVMKSKEDAEKLSSSDVLYLATVGGAKVLDIDDKVGCFRKGLKFDAQLISLDCKDSNVDTFAFQNPQWGVLPAEASHKRFADLIDKWLFTGDNRNIQKVFVNGRTVVDRTA</sequence>
<dbReference type="PANTHER" id="PTHR11271:SF6">
    <property type="entry name" value="GUANINE DEAMINASE"/>
    <property type="match status" value="1"/>
</dbReference>
<keyword evidence="11" id="KW-1185">Reference proteome</keyword>
<reference evidence="10 11" key="1">
    <citation type="journal article" date="2016" name="Proc. Natl. Acad. Sci. U.S.A.">
        <title>Comparative genomics of biotechnologically important yeasts.</title>
        <authorList>
            <person name="Riley R."/>
            <person name="Haridas S."/>
            <person name="Wolfe K.H."/>
            <person name="Lopes M.R."/>
            <person name="Hittinger C.T."/>
            <person name="Goeker M."/>
            <person name="Salamov A.A."/>
            <person name="Wisecaver J.H."/>
            <person name="Long T.M."/>
            <person name="Calvey C.H."/>
            <person name="Aerts A.L."/>
            <person name="Barry K.W."/>
            <person name="Choi C."/>
            <person name="Clum A."/>
            <person name="Coughlan A.Y."/>
            <person name="Deshpande S."/>
            <person name="Douglass A.P."/>
            <person name="Hanson S.J."/>
            <person name="Klenk H.-P."/>
            <person name="LaButti K.M."/>
            <person name="Lapidus A."/>
            <person name="Lindquist E.A."/>
            <person name="Lipzen A.M."/>
            <person name="Meier-Kolthoff J.P."/>
            <person name="Ohm R.A."/>
            <person name="Otillar R.P."/>
            <person name="Pangilinan J.L."/>
            <person name="Peng Y."/>
            <person name="Rokas A."/>
            <person name="Rosa C.A."/>
            <person name="Scheuner C."/>
            <person name="Sibirny A.A."/>
            <person name="Slot J.C."/>
            <person name="Stielow J.B."/>
            <person name="Sun H."/>
            <person name="Kurtzman C.P."/>
            <person name="Blackwell M."/>
            <person name="Grigoriev I.V."/>
            <person name="Jeffries T.W."/>
        </authorList>
    </citation>
    <scope>NUCLEOTIDE SEQUENCE [LARGE SCALE GENOMIC DNA]</scope>
    <source>
        <strain evidence="10 11">NRRL Y-2026</strain>
    </source>
</reference>
<dbReference type="EMBL" id="KV454001">
    <property type="protein sequence ID" value="ODQ48409.1"/>
    <property type="molecule type" value="Genomic_DNA"/>
</dbReference>
<name>A0A1E3NQM6_9ASCO</name>
<evidence type="ECO:0000256" key="1">
    <source>
        <dbReference type="ARBA" id="ARBA00004984"/>
    </source>
</evidence>
<dbReference type="GO" id="GO:0006147">
    <property type="term" value="P:guanine catabolic process"/>
    <property type="evidence" value="ECO:0007669"/>
    <property type="project" value="UniProtKB-UniRule"/>
</dbReference>
<dbReference type="Proteomes" id="UP000094455">
    <property type="component" value="Unassembled WGS sequence"/>
</dbReference>
<dbReference type="NCBIfam" id="TIGR02967">
    <property type="entry name" value="guan_deamin"/>
    <property type="match status" value="1"/>
</dbReference>
<evidence type="ECO:0000256" key="2">
    <source>
        <dbReference type="ARBA" id="ARBA00006745"/>
    </source>
</evidence>
<evidence type="ECO:0000256" key="6">
    <source>
        <dbReference type="ARBA" id="ARBA00051148"/>
    </source>
</evidence>
<dbReference type="RefSeq" id="XP_019019522.1">
    <property type="nucleotide sequence ID" value="XM_019160166.1"/>
</dbReference>
<dbReference type="InterPro" id="IPR032466">
    <property type="entry name" value="Metal_Hydrolase"/>
</dbReference>
<dbReference type="STRING" id="763406.A0A1E3NQM6"/>
<evidence type="ECO:0000256" key="8">
    <source>
        <dbReference type="RuleBase" id="RU366009"/>
    </source>
</evidence>
<dbReference type="GO" id="GO:0008270">
    <property type="term" value="F:zinc ion binding"/>
    <property type="evidence" value="ECO:0007669"/>
    <property type="project" value="UniProtKB-UniRule"/>
</dbReference>
<keyword evidence="3 8" id="KW-0479">Metal-binding</keyword>
<dbReference type="InterPro" id="IPR006680">
    <property type="entry name" value="Amidohydro-rel"/>
</dbReference>
<comment type="pathway">
    <text evidence="1 8">Purine metabolism; guanine degradation; xanthine from guanine: step 1/1.</text>
</comment>
<dbReference type="GeneID" id="30176853"/>
<gene>
    <name evidence="10" type="ORF">PICMEDRAFT_13985</name>
</gene>
<evidence type="ECO:0000259" key="9">
    <source>
        <dbReference type="Pfam" id="PF01979"/>
    </source>
</evidence>
<keyword evidence="4 8" id="KW-0378">Hydrolase</keyword>
<dbReference type="Gene3D" id="2.30.40.10">
    <property type="entry name" value="Urease, subunit C, domain 1"/>
    <property type="match status" value="1"/>
</dbReference>
<comment type="catalytic activity">
    <reaction evidence="6 8">
        <text>guanine + H2O + H(+) = xanthine + NH4(+)</text>
        <dbReference type="Rhea" id="RHEA:14665"/>
        <dbReference type="ChEBI" id="CHEBI:15377"/>
        <dbReference type="ChEBI" id="CHEBI:15378"/>
        <dbReference type="ChEBI" id="CHEBI:16235"/>
        <dbReference type="ChEBI" id="CHEBI:17712"/>
        <dbReference type="ChEBI" id="CHEBI:28938"/>
        <dbReference type="EC" id="3.5.4.3"/>
    </reaction>
</comment>
<evidence type="ECO:0000256" key="3">
    <source>
        <dbReference type="ARBA" id="ARBA00022723"/>
    </source>
</evidence>
<dbReference type="FunFam" id="3.20.20.140:FF:000022">
    <property type="entry name" value="Guanine deaminase"/>
    <property type="match status" value="1"/>
</dbReference>
<dbReference type="InterPro" id="IPR014311">
    <property type="entry name" value="Guanine_deaminase"/>
</dbReference>
<comment type="function">
    <text evidence="7 8">Catalyzes the hydrolytic deamination of guanine, producing xanthine and ammonia.</text>
</comment>
<feature type="domain" description="Amidohydrolase-related" evidence="9">
    <location>
        <begin position="102"/>
        <end position="486"/>
    </location>
</feature>
<evidence type="ECO:0000256" key="5">
    <source>
        <dbReference type="ARBA" id="ARBA00022833"/>
    </source>
</evidence>
<evidence type="ECO:0000256" key="4">
    <source>
        <dbReference type="ARBA" id="ARBA00022801"/>
    </source>
</evidence>
<evidence type="ECO:0000313" key="11">
    <source>
        <dbReference type="Proteomes" id="UP000094455"/>
    </source>
</evidence>
<dbReference type="SUPFAM" id="SSF51556">
    <property type="entry name" value="Metallo-dependent hydrolases"/>
    <property type="match status" value="1"/>
</dbReference>
<dbReference type="UniPathway" id="UPA00603">
    <property type="reaction ID" value="UER00660"/>
</dbReference>
<dbReference type="InterPro" id="IPR051607">
    <property type="entry name" value="Metallo-dep_hydrolases"/>
</dbReference>
<dbReference type="GO" id="GO:0008892">
    <property type="term" value="F:guanine deaminase activity"/>
    <property type="evidence" value="ECO:0007669"/>
    <property type="project" value="UniProtKB-UniRule"/>
</dbReference>
<organism evidence="10 11">
    <name type="scientific">Pichia membranifaciens NRRL Y-2026</name>
    <dbReference type="NCBI Taxonomy" id="763406"/>
    <lineage>
        <taxon>Eukaryota</taxon>
        <taxon>Fungi</taxon>
        <taxon>Dikarya</taxon>
        <taxon>Ascomycota</taxon>
        <taxon>Saccharomycotina</taxon>
        <taxon>Pichiomycetes</taxon>
        <taxon>Pichiales</taxon>
        <taxon>Pichiaceae</taxon>
        <taxon>Pichia</taxon>
    </lineage>
</organism>
<keyword evidence="5 8" id="KW-0862">Zinc</keyword>
<protein>
    <recommendedName>
        <fullName evidence="8">Guanine deaminase</fullName>
        <shortName evidence="8">Guanase</shortName>
        <ecNumber evidence="8">3.5.4.3</ecNumber>
    </recommendedName>
    <alternativeName>
        <fullName evidence="8">Guanine aminohydrolase</fullName>
    </alternativeName>
</protein>
<comment type="cofactor">
    <cofactor evidence="8">
        <name>Zn(2+)</name>
        <dbReference type="ChEBI" id="CHEBI:29105"/>
    </cofactor>
    <text evidence="8">Binds 1 zinc ion per subunit.</text>
</comment>
<dbReference type="EC" id="3.5.4.3" evidence="8"/>
<dbReference type="OrthoDB" id="194468at2759"/>
<accession>A0A1E3NQM6</accession>
<comment type="similarity">
    <text evidence="2 8">Belongs to the metallo-dependent hydrolases superfamily. ATZ/TRZ family.</text>
</comment>
<dbReference type="InterPro" id="IPR011059">
    <property type="entry name" value="Metal-dep_hydrolase_composite"/>
</dbReference>
<evidence type="ECO:0000256" key="7">
    <source>
        <dbReference type="ARBA" id="ARBA00056079"/>
    </source>
</evidence>
<proteinExistence type="inferred from homology"/>
<dbReference type="Pfam" id="PF01979">
    <property type="entry name" value="Amidohydro_1"/>
    <property type="match status" value="1"/>
</dbReference>
<dbReference type="AlphaFoldDB" id="A0A1E3NQM6"/>